<dbReference type="Proteomes" id="UP000823982">
    <property type="component" value="Unassembled WGS sequence"/>
</dbReference>
<evidence type="ECO:0000313" key="2">
    <source>
        <dbReference type="Proteomes" id="UP000823982"/>
    </source>
</evidence>
<proteinExistence type="predicted"/>
<reference evidence="1" key="2">
    <citation type="journal article" date="2021" name="PeerJ">
        <title>Extensive microbial diversity within the chicken gut microbiome revealed by metagenomics and culture.</title>
        <authorList>
            <person name="Gilroy R."/>
            <person name="Ravi A."/>
            <person name="Getino M."/>
            <person name="Pursley I."/>
            <person name="Horton D.L."/>
            <person name="Alikhan N.F."/>
            <person name="Baker D."/>
            <person name="Gharbi K."/>
            <person name="Hall N."/>
            <person name="Watson M."/>
            <person name="Adriaenssens E.M."/>
            <person name="Foster-Nyarko E."/>
            <person name="Jarju S."/>
            <person name="Secka A."/>
            <person name="Antonio M."/>
            <person name="Oren A."/>
            <person name="Chaudhuri R.R."/>
            <person name="La Ragione R."/>
            <person name="Hildebrand F."/>
            <person name="Pallen M.J."/>
        </authorList>
    </citation>
    <scope>NUCLEOTIDE SEQUENCE</scope>
    <source>
        <strain evidence="1">CHK157-1446</strain>
    </source>
</reference>
<sequence length="104" mass="11708">MNESEGCKACSLHTNTARSDEQKRMLLNRLSRIEGQVRGIMRMIESDAYCNDVLIQSAAVNAAMNSFNKELLSLHIHSCVARDIREGKDEIIDELVATVQKLMK</sequence>
<dbReference type="PANTHER" id="PTHR33677:SF3">
    <property type="entry name" value="COPPER-SENSING TRANSCRIPTIONAL REPRESSOR RICR"/>
    <property type="match status" value="1"/>
</dbReference>
<dbReference type="GO" id="GO:0045892">
    <property type="term" value="P:negative regulation of DNA-templated transcription"/>
    <property type="evidence" value="ECO:0007669"/>
    <property type="project" value="UniProtKB-ARBA"/>
</dbReference>
<organism evidence="1 2">
    <name type="scientific">Candidatus Faeciplasma gallinarum</name>
    <dbReference type="NCBI Taxonomy" id="2840799"/>
    <lineage>
        <taxon>Bacteria</taxon>
        <taxon>Bacillati</taxon>
        <taxon>Bacillota</taxon>
        <taxon>Clostridia</taxon>
        <taxon>Eubacteriales</taxon>
        <taxon>Oscillospiraceae</taxon>
        <taxon>Oscillospiraceae incertae sedis</taxon>
        <taxon>Candidatus Faeciplasma</taxon>
    </lineage>
</organism>
<dbReference type="GO" id="GO:0003677">
    <property type="term" value="F:DNA binding"/>
    <property type="evidence" value="ECO:0007669"/>
    <property type="project" value="InterPro"/>
</dbReference>
<accession>A0A9D1EME5</accession>
<dbReference type="Pfam" id="PF02583">
    <property type="entry name" value="Trns_repr_metal"/>
    <property type="match status" value="1"/>
</dbReference>
<name>A0A9D1EME5_9FIRM</name>
<dbReference type="PANTHER" id="PTHR33677">
    <property type="entry name" value="TRANSCRIPTIONAL REPRESSOR FRMR-RELATED"/>
    <property type="match status" value="1"/>
</dbReference>
<gene>
    <name evidence="1" type="ORF">IAD01_01170</name>
</gene>
<dbReference type="EMBL" id="DVIR01000010">
    <property type="protein sequence ID" value="HIS24005.1"/>
    <property type="molecule type" value="Genomic_DNA"/>
</dbReference>
<protein>
    <submittedName>
        <fullName evidence="1">Metal-sensing transcriptional repressor</fullName>
    </submittedName>
</protein>
<dbReference type="GO" id="GO:0046872">
    <property type="term" value="F:metal ion binding"/>
    <property type="evidence" value="ECO:0007669"/>
    <property type="project" value="InterPro"/>
</dbReference>
<comment type="caution">
    <text evidence="1">The sequence shown here is derived from an EMBL/GenBank/DDBJ whole genome shotgun (WGS) entry which is preliminary data.</text>
</comment>
<dbReference type="InterPro" id="IPR003735">
    <property type="entry name" value="Metal_Tscrpt_repr"/>
</dbReference>
<reference evidence="1" key="1">
    <citation type="submission" date="2020-10" db="EMBL/GenBank/DDBJ databases">
        <authorList>
            <person name="Gilroy R."/>
        </authorList>
    </citation>
    <scope>NUCLEOTIDE SEQUENCE</scope>
    <source>
        <strain evidence="1">CHK157-1446</strain>
    </source>
</reference>
<dbReference type="Gene3D" id="1.20.58.1000">
    <property type="entry name" value="Metal-sensitive repressor, helix protomer"/>
    <property type="match status" value="1"/>
</dbReference>
<dbReference type="InterPro" id="IPR038390">
    <property type="entry name" value="Metal_Tscrpt_repr_sf"/>
</dbReference>
<evidence type="ECO:0000313" key="1">
    <source>
        <dbReference type="EMBL" id="HIS24005.1"/>
    </source>
</evidence>
<dbReference type="AlphaFoldDB" id="A0A9D1EME5"/>